<reference evidence="1 2" key="1">
    <citation type="journal article" date="2020" name="ISME J.">
        <title>Comparative genomics reveals insights into cyanobacterial evolution and habitat adaptation.</title>
        <authorList>
            <person name="Chen M.Y."/>
            <person name="Teng W.K."/>
            <person name="Zhao L."/>
            <person name="Hu C.X."/>
            <person name="Zhou Y.K."/>
            <person name="Han B.P."/>
            <person name="Song L.R."/>
            <person name="Shu W.S."/>
        </authorList>
    </citation>
    <scope>NUCLEOTIDE SEQUENCE [LARGE SCALE GENOMIC DNA]</scope>
    <source>
        <strain evidence="1 2">FACHB-248</strain>
    </source>
</reference>
<sequence>MVAKSMKLKMCDRTQSQVVSDVYSDFLLFSHYQIKCIVTEIGLTHSLPENKTLRLQPKRR</sequence>
<dbReference type="EMBL" id="JACJTA010000026">
    <property type="protein sequence ID" value="MBD2605642.1"/>
    <property type="molecule type" value="Genomic_DNA"/>
</dbReference>
<dbReference type="RefSeq" id="WP_190909762.1">
    <property type="nucleotide sequence ID" value="NZ_JACJTA010000026.1"/>
</dbReference>
<name>A0ABR8GQC3_9CYAN</name>
<dbReference type="Proteomes" id="UP000660380">
    <property type="component" value="Unassembled WGS sequence"/>
</dbReference>
<proteinExistence type="predicted"/>
<gene>
    <name evidence="1" type="ORF">H6G81_14165</name>
</gene>
<protein>
    <submittedName>
        <fullName evidence="1">Uncharacterized protein</fullName>
    </submittedName>
</protein>
<comment type="caution">
    <text evidence="1">The sequence shown here is derived from an EMBL/GenBank/DDBJ whole genome shotgun (WGS) entry which is preliminary data.</text>
</comment>
<accession>A0ABR8GQC3</accession>
<keyword evidence="2" id="KW-1185">Reference proteome</keyword>
<evidence type="ECO:0000313" key="1">
    <source>
        <dbReference type="EMBL" id="MBD2605642.1"/>
    </source>
</evidence>
<evidence type="ECO:0000313" key="2">
    <source>
        <dbReference type="Proteomes" id="UP000660380"/>
    </source>
</evidence>
<organism evidence="1 2">
    <name type="scientific">Scytonema hofmannii FACHB-248</name>
    <dbReference type="NCBI Taxonomy" id="1842502"/>
    <lineage>
        <taxon>Bacteria</taxon>
        <taxon>Bacillati</taxon>
        <taxon>Cyanobacteriota</taxon>
        <taxon>Cyanophyceae</taxon>
        <taxon>Nostocales</taxon>
        <taxon>Scytonemataceae</taxon>
        <taxon>Scytonema</taxon>
    </lineage>
</organism>